<accession>A0A1F6G6U9</accession>
<gene>
    <name evidence="2" type="ORF">A2609_01165</name>
</gene>
<organism evidence="2 3">
    <name type="scientific">Candidatus Kaiserbacteria bacterium RIFOXYD1_FULL_47_14</name>
    <dbReference type="NCBI Taxonomy" id="1798533"/>
    <lineage>
        <taxon>Bacteria</taxon>
        <taxon>Candidatus Kaiseribacteriota</taxon>
    </lineage>
</organism>
<sequence length="399" mass="44873">MDNRHIILVTDYGAPYIGGMEVHAEECARHFEKYSNFAGVCLMPLSDSNDALSHFRESTALKAKITPLSRSSIFTSEELEHALIQHGISNMTVLFFNSLYWVRILGDLKRRFPHIKIFLRSGGNDIFQARIEGVGETLTERQSYIVKQITSYADGLIVNSQFSKNRISGLGIPENLMSIVSGGIDISRFTPANREEKNALRERLGLPKDCVIILAACRLVRFKGIKQTLTVLGRIRTQKPFLYIVIGDGPEHATLEQHVHEIGIQEQVRFIKTVPHTIIPDYFRAADIYCYFPRLETMNESGGSYVHTETMGRSFCEAMAAGLPIVASQVGSVAEIVHSGVHGFLIDTENLQEESATLAQMIDNPLQCEEMGIQARQYAEEQYSWETVCSRYQQLFSSL</sequence>
<dbReference type="AlphaFoldDB" id="A0A1F6G6U9"/>
<dbReference type="SUPFAM" id="SSF53756">
    <property type="entry name" value="UDP-Glycosyltransferase/glycogen phosphorylase"/>
    <property type="match status" value="1"/>
</dbReference>
<evidence type="ECO:0000313" key="3">
    <source>
        <dbReference type="Proteomes" id="UP000176867"/>
    </source>
</evidence>
<dbReference type="Gene3D" id="3.40.50.2000">
    <property type="entry name" value="Glycogen Phosphorylase B"/>
    <property type="match status" value="2"/>
</dbReference>
<dbReference type="CDD" id="cd03801">
    <property type="entry name" value="GT4_PimA-like"/>
    <property type="match status" value="1"/>
</dbReference>
<dbReference type="Pfam" id="PF00534">
    <property type="entry name" value="Glycos_transf_1"/>
    <property type="match status" value="1"/>
</dbReference>
<comment type="caution">
    <text evidence="2">The sequence shown here is derived from an EMBL/GenBank/DDBJ whole genome shotgun (WGS) entry which is preliminary data.</text>
</comment>
<evidence type="ECO:0000259" key="1">
    <source>
        <dbReference type="Pfam" id="PF00534"/>
    </source>
</evidence>
<dbReference type="InterPro" id="IPR050194">
    <property type="entry name" value="Glycosyltransferase_grp1"/>
</dbReference>
<reference evidence="2 3" key="1">
    <citation type="journal article" date="2016" name="Nat. Commun.">
        <title>Thousands of microbial genomes shed light on interconnected biogeochemical processes in an aquifer system.</title>
        <authorList>
            <person name="Anantharaman K."/>
            <person name="Brown C.T."/>
            <person name="Hug L.A."/>
            <person name="Sharon I."/>
            <person name="Castelle C.J."/>
            <person name="Probst A.J."/>
            <person name="Thomas B.C."/>
            <person name="Singh A."/>
            <person name="Wilkins M.J."/>
            <person name="Karaoz U."/>
            <person name="Brodie E.L."/>
            <person name="Williams K.H."/>
            <person name="Hubbard S.S."/>
            <person name="Banfield J.F."/>
        </authorList>
    </citation>
    <scope>NUCLEOTIDE SEQUENCE [LARGE SCALE GENOMIC DNA]</scope>
</reference>
<protein>
    <recommendedName>
        <fullName evidence="1">Glycosyl transferase family 1 domain-containing protein</fullName>
    </recommendedName>
</protein>
<dbReference type="EMBL" id="MFMU01000004">
    <property type="protein sequence ID" value="OGG93841.1"/>
    <property type="molecule type" value="Genomic_DNA"/>
</dbReference>
<dbReference type="PANTHER" id="PTHR45947">
    <property type="entry name" value="SULFOQUINOVOSYL TRANSFERASE SQD2"/>
    <property type="match status" value="1"/>
</dbReference>
<proteinExistence type="predicted"/>
<name>A0A1F6G6U9_9BACT</name>
<dbReference type="InterPro" id="IPR001296">
    <property type="entry name" value="Glyco_trans_1"/>
</dbReference>
<dbReference type="GO" id="GO:0016758">
    <property type="term" value="F:hexosyltransferase activity"/>
    <property type="evidence" value="ECO:0007669"/>
    <property type="project" value="TreeGrafter"/>
</dbReference>
<evidence type="ECO:0000313" key="2">
    <source>
        <dbReference type="EMBL" id="OGG93841.1"/>
    </source>
</evidence>
<dbReference type="Proteomes" id="UP000176867">
    <property type="component" value="Unassembled WGS sequence"/>
</dbReference>
<dbReference type="PANTHER" id="PTHR45947:SF3">
    <property type="entry name" value="SULFOQUINOVOSYL TRANSFERASE SQD2"/>
    <property type="match status" value="1"/>
</dbReference>
<feature type="domain" description="Glycosyl transferase family 1" evidence="1">
    <location>
        <begin position="197"/>
        <end position="377"/>
    </location>
</feature>
<dbReference type="STRING" id="1798533.A2609_01165"/>